<dbReference type="GO" id="GO:0006355">
    <property type="term" value="P:regulation of DNA-templated transcription"/>
    <property type="evidence" value="ECO:0007669"/>
    <property type="project" value="InterPro"/>
</dbReference>
<dbReference type="SUPFAM" id="SSF55781">
    <property type="entry name" value="GAF domain-like"/>
    <property type="match status" value="1"/>
</dbReference>
<dbReference type="InterPro" id="IPR035965">
    <property type="entry name" value="PAS-like_dom_sf"/>
</dbReference>
<dbReference type="InterPro" id="IPR016132">
    <property type="entry name" value="Phyto_chromo_attachment"/>
</dbReference>
<evidence type="ECO:0000259" key="1">
    <source>
        <dbReference type="PROSITE" id="PS50046"/>
    </source>
</evidence>
<name>A0A929FB70_LEPEC</name>
<evidence type="ECO:0000313" key="2">
    <source>
        <dbReference type="EMBL" id="MBE9070925.1"/>
    </source>
</evidence>
<dbReference type="InterPro" id="IPR029016">
    <property type="entry name" value="GAF-like_dom_sf"/>
</dbReference>
<feature type="domain" description="Phytochrome chromophore attachment site" evidence="1">
    <location>
        <begin position="152"/>
        <end position="258"/>
    </location>
</feature>
<organism evidence="2 3">
    <name type="scientific">Leptolyngbya cf. ectocarpi LEGE 11479</name>
    <dbReference type="NCBI Taxonomy" id="1828722"/>
    <lineage>
        <taxon>Bacteria</taxon>
        <taxon>Bacillati</taxon>
        <taxon>Cyanobacteriota</taxon>
        <taxon>Cyanophyceae</taxon>
        <taxon>Leptolyngbyales</taxon>
        <taxon>Leptolyngbyaceae</taxon>
        <taxon>Leptolyngbya group</taxon>
        <taxon>Leptolyngbya</taxon>
    </lineage>
</organism>
<dbReference type="SUPFAM" id="SSF55785">
    <property type="entry name" value="PYP-like sensor domain (PAS domain)"/>
    <property type="match status" value="1"/>
</dbReference>
<dbReference type="PROSITE" id="PS50046">
    <property type="entry name" value="PHYTOCHROME_2"/>
    <property type="match status" value="1"/>
</dbReference>
<sequence>MTTKNLHLEALDHTELQALETCHSYTIRTIDHIQPHGILLVVESASFEIIQISTNTLAGLGRSPKNLLGQALSNVFSNEQVADLKNHLTQLGPSTLTACATGEDFDAYSYPQADLIVIELIPNSPRPSDSKALRELQQQMSQITTVFDTPKTIFELAQILAKEIRAFIDFDRVMIYQFSPDNSGVVIAEEKQNHLESYLGLHYPATDIPAEARAIFTEISLRYIPDINYSPAPIIPAHNPPSQRPLDISSTWLRGVSP</sequence>
<evidence type="ECO:0000313" key="3">
    <source>
        <dbReference type="Proteomes" id="UP000615026"/>
    </source>
</evidence>
<comment type="caution">
    <text evidence="2">The sequence shown here is derived from an EMBL/GenBank/DDBJ whole genome shotgun (WGS) entry which is preliminary data.</text>
</comment>
<dbReference type="AlphaFoldDB" id="A0A929FB70"/>
<dbReference type="Proteomes" id="UP000615026">
    <property type="component" value="Unassembled WGS sequence"/>
</dbReference>
<dbReference type="InterPro" id="IPR013654">
    <property type="entry name" value="PAS_2"/>
</dbReference>
<gene>
    <name evidence="2" type="ORF">IQ260_30265</name>
</gene>
<dbReference type="EMBL" id="JADEXP010000592">
    <property type="protein sequence ID" value="MBE9070925.1"/>
    <property type="molecule type" value="Genomic_DNA"/>
</dbReference>
<accession>A0A929FB70</accession>
<feature type="non-terminal residue" evidence="2">
    <location>
        <position position="258"/>
    </location>
</feature>
<proteinExistence type="predicted"/>
<dbReference type="Gene3D" id="3.30.450.40">
    <property type="match status" value="1"/>
</dbReference>
<keyword evidence="3" id="KW-1185">Reference proteome</keyword>
<reference evidence="2" key="1">
    <citation type="submission" date="2020-10" db="EMBL/GenBank/DDBJ databases">
        <authorList>
            <person name="Castelo-Branco R."/>
            <person name="Eusebio N."/>
            <person name="Adriana R."/>
            <person name="Vieira A."/>
            <person name="Brugerolle De Fraissinette N."/>
            <person name="Rezende De Castro R."/>
            <person name="Schneider M.P."/>
            <person name="Vasconcelos V."/>
            <person name="Leao P.N."/>
        </authorList>
    </citation>
    <scope>NUCLEOTIDE SEQUENCE</scope>
    <source>
        <strain evidence="2">LEGE 11479</strain>
    </source>
</reference>
<dbReference type="Pfam" id="PF08446">
    <property type="entry name" value="PAS_2"/>
    <property type="match status" value="1"/>
</dbReference>
<dbReference type="Gene3D" id="3.30.450.20">
    <property type="entry name" value="PAS domain"/>
    <property type="match status" value="1"/>
</dbReference>
<protein>
    <submittedName>
        <fullName evidence="2">Cyanobacterial phytochrome A</fullName>
    </submittedName>
</protein>